<dbReference type="EMBL" id="VSSQ01017792">
    <property type="protein sequence ID" value="MPM60415.1"/>
    <property type="molecule type" value="Genomic_DNA"/>
</dbReference>
<evidence type="ECO:0000256" key="1">
    <source>
        <dbReference type="ARBA" id="ARBA00022723"/>
    </source>
</evidence>
<protein>
    <recommendedName>
        <fullName evidence="4">Calcineurin-like phosphoesterase domain-containing protein</fullName>
    </recommendedName>
</protein>
<evidence type="ECO:0000256" key="3">
    <source>
        <dbReference type="SAM" id="Phobius"/>
    </source>
</evidence>
<name>A0A645B4Q1_9ZZZZ</name>
<dbReference type="Gene3D" id="3.60.21.10">
    <property type="match status" value="1"/>
</dbReference>
<dbReference type="SUPFAM" id="SSF56300">
    <property type="entry name" value="Metallo-dependent phosphatases"/>
    <property type="match status" value="1"/>
</dbReference>
<evidence type="ECO:0000313" key="5">
    <source>
        <dbReference type="EMBL" id="MPM60415.1"/>
    </source>
</evidence>
<keyword evidence="2" id="KW-0378">Hydrolase</keyword>
<keyword evidence="1" id="KW-0479">Metal-binding</keyword>
<comment type="caution">
    <text evidence="5">The sequence shown here is derived from an EMBL/GenBank/DDBJ whole genome shotgun (WGS) entry which is preliminary data.</text>
</comment>
<accession>A0A645B4Q1</accession>
<keyword evidence="3" id="KW-0472">Membrane</keyword>
<keyword evidence="3" id="KW-0812">Transmembrane</keyword>
<feature type="domain" description="Calcineurin-like phosphoesterase" evidence="4">
    <location>
        <begin position="74"/>
        <end position="254"/>
    </location>
</feature>
<dbReference type="GO" id="GO:0008758">
    <property type="term" value="F:UDP-2,3-diacylglucosamine hydrolase activity"/>
    <property type="evidence" value="ECO:0007669"/>
    <property type="project" value="TreeGrafter"/>
</dbReference>
<dbReference type="InterPro" id="IPR004843">
    <property type="entry name" value="Calcineurin-like_PHP"/>
</dbReference>
<feature type="transmembrane region" description="Helical" evidence="3">
    <location>
        <begin position="30"/>
        <end position="47"/>
    </location>
</feature>
<sequence>MHKFLNIKSKYKYYERKTLLKNIKKKHSRIWAVILIILSIFTIIGINNKMNKNFVIKEETLIYEKLPESLNNYKILQLSDLHSKEFGKNNKDLINSIKKINPDLILVTGDMFTVSDISIDMNEEDLVPYQLLSKLAPHYKIVYVSGNHEEGKDIIYNGDDYTTRDRSKNNAYNRYRNKLESLGVAFVENSSLQNYNDFINIYGVYFESMEKDEYYESINLDKTKFNIMLCHDPKHFHTFANMGFDLTLSGHVHGGIIRIPLVGGLFSPDRTFFPKYDKGIYKINNSYMNVSAGLGDSILKRVFNPPEINVITLKNK</sequence>
<dbReference type="PANTHER" id="PTHR31302">
    <property type="entry name" value="TRANSMEMBRANE PROTEIN WITH METALLOPHOSPHOESTERASE DOMAIN-RELATED"/>
    <property type="match status" value="1"/>
</dbReference>
<dbReference type="GO" id="GO:0009245">
    <property type="term" value="P:lipid A biosynthetic process"/>
    <property type="evidence" value="ECO:0007669"/>
    <property type="project" value="TreeGrafter"/>
</dbReference>
<dbReference type="InterPro" id="IPR029052">
    <property type="entry name" value="Metallo-depent_PP-like"/>
</dbReference>
<dbReference type="GO" id="GO:0016020">
    <property type="term" value="C:membrane"/>
    <property type="evidence" value="ECO:0007669"/>
    <property type="project" value="GOC"/>
</dbReference>
<evidence type="ECO:0000256" key="2">
    <source>
        <dbReference type="ARBA" id="ARBA00022801"/>
    </source>
</evidence>
<gene>
    <name evidence="5" type="ORF">SDC9_107266</name>
</gene>
<dbReference type="Pfam" id="PF00149">
    <property type="entry name" value="Metallophos"/>
    <property type="match status" value="1"/>
</dbReference>
<keyword evidence="3" id="KW-1133">Transmembrane helix</keyword>
<dbReference type="AlphaFoldDB" id="A0A645B4Q1"/>
<reference evidence="5" key="1">
    <citation type="submission" date="2019-08" db="EMBL/GenBank/DDBJ databases">
        <authorList>
            <person name="Kucharzyk K."/>
            <person name="Murdoch R.W."/>
            <person name="Higgins S."/>
            <person name="Loffler F."/>
        </authorList>
    </citation>
    <scope>NUCLEOTIDE SEQUENCE</scope>
</reference>
<dbReference type="GO" id="GO:0046872">
    <property type="term" value="F:metal ion binding"/>
    <property type="evidence" value="ECO:0007669"/>
    <property type="project" value="UniProtKB-KW"/>
</dbReference>
<organism evidence="5">
    <name type="scientific">bioreactor metagenome</name>
    <dbReference type="NCBI Taxonomy" id="1076179"/>
    <lineage>
        <taxon>unclassified sequences</taxon>
        <taxon>metagenomes</taxon>
        <taxon>ecological metagenomes</taxon>
    </lineage>
</organism>
<proteinExistence type="predicted"/>
<evidence type="ECO:0000259" key="4">
    <source>
        <dbReference type="Pfam" id="PF00149"/>
    </source>
</evidence>
<dbReference type="InterPro" id="IPR051158">
    <property type="entry name" value="Metallophosphoesterase_sf"/>
</dbReference>
<dbReference type="PANTHER" id="PTHR31302:SF31">
    <property type="entry name" value="PHOSPHODIESTERASE YAEI"/>
    <property type="match status" value="1"/>
</dbReference>